<comment type="caution">
    <text evidence="1">The sequence shown here is derived from an EMBL/GenBank/DDBJ whole genome shotgun (WGS) entry which is preliminary data.</text>
</comment>
<organism evidence="1 2">
    <name type="scientific">Flavobacterium stagni</name>
    <dbReference type="NCBI Taxonomy" id="2506421"/>
    <lineage>
        <taxon>Bacteria</taxon>
        <taxon>Pseudomonadati</taxon>
        <taxon>Bacteroidota</taxon>
        <taxon>Flavobacteriia</taxon>
        <taxon>Flavobacteriales</taxon>
        <taxon>Flavobacteriaceae</taxon>
        <taxon>Flavobacterium</taxon>
    </lineage>
</organism>
<keyword evidence="2" id="KW-1185">Reference proteome</keyword>
<sequence>MRAYNEIVLQDVFIHLTKLKADFAKLTIENNRNQLIVYAMQNFNNKIELIEQIIKSYDSYNFKSITNKINAVLLEDPELHCVKVDIKKSKCLPQIDKSKTALIIHLI</sequence>
<dbReference type="Proteomes" id="UP000289857">
    <property type="component" value="Unassembled WGS sequence"/>
</dbReference>
<dbReference type="OrthoDB" id="9880559at2"/>
<accession>A0A4Q1KDW6</accession>
<evidence type="ECO:0000313" key="2">
    <source>
        <dbReference type="Proteomes" id="UP000289857"/>
    </source>
</evidence>
<dbReference type="AlphaFoldDB" id="A0A4Q1KDW6"/>
<gene>
    <name evidence="1" type="ORF">EQG61_04300</name>
</gene>
<name>A0A4Q1KDW6_9FLAO</name>
<reference evidence="2" key="1">
    <citation type="submission" date="2019-01" db="EMBL/GenBank/DDBJ databases">
        <title>Cytophagaceae bacterium strain CAR-16.</title>
        <authorList>
            <person name="Chen W.-M."/>
        </authorList>
    </citation>
    <scope>NUCLEOTIDE SEQUENCE [LARGE SCALE GENOMIC DNA]</scope>
    <source>
        <strain evidence="2">WWJ-16</strain>
    </source>
</reference>
<evidence type="ECO:0000313" key="1">
    <source>
        <dbReference type="EMBL" id="RXR24674.1"/>
    </source>
</evidence>
<protein>
    <submittedName>
        <fullName evidence="1">Uncharacterized protein</fullName>
    </submittedName>
</protein>
<proteinExistence type="predicted"/>
<dbReference type="EMBL" id="SBKN01000001">
    <property type="protein sequence ID" value="RXR24674.1"/>
    <property type="molecule type" value="Genomic_DNA"/>
</dbReference>
<dbReference type="RefSeq" id="WP_129460652.1">
    <property type="nucleotide sequence ID" value="NZ_SBKN01000001.1"/>
</dbReference>